<reference evidence="3" key="1">
    <citation type="journal article" date="2013" name="Science">
        <title>The Amborella genome and the evolution of flowering plants.</title>
        <authorList>
            <consortium name="Amborella Genome Project"/>
        </authorList>
    </citation>
    <scope>NUCLEOTIDE SEQUENCE [LARGE SCALE GENOMIC DNA]</scope>
</reference>
<dbReference type="HOGENOM" id="CLU_2149242_0_0_1"/>
<dbReference type="AlphaFoldDB" id="W1NS83"/>
<gene>
    <name evidence="2" type="ORF">AMTR_s00072p00181970</name>
</gene>
<feature type="compositionally biased region" description="Basic and acidic residues" evidence="1">
    <location>
        <begin position="95"/>
        <end position="112"/>
    </location>
</feature>
<sequence>MIAAHCNKLIETNSITIWNRSSNVLRRTWYFPFTSCMSTSAACLHRVTFSMGAFLAGIWKSPKSSESKGDKSPSALSKKEDTLKDLYNNQNTPKESQRTPKENQRTSKESKS</sequence>
<keyword evidence="3" id="KW-1185">Reference proteome</keyword>
<name>W1NS83_AMBTC</name>
<dbReference type="Proteomes" id="UP000017836">
    <property type="component" value="Unassembled WGS sequence"/>
</dbReference>
<accession>W1NS83</accession>
<evidence type="ECO:0000256" key="1">
    <source>
        <dbReference type="SAM" id="MobiDB-lite"/>
    </source>
</evidence>
<feature type="region of interest" description="Disordered" evidence="1">
    <location>
        <begin position="61"/>
        <end position="112"/>
    </location>
</feature>
<dbReference type="EMBL" id="KI395332">
    <property type="protein sequence ID" value="ERM98498.1"/>
    <property type="molecule type" value="Genomic_DNA"/>
</dbReference>
<proteinExistence type="predicted"/>
<dbReference type="Gramene" id="ERM98498">
    <property type="protein sequence ID" value="ERM98498"/>
    <property type="gene ID" value="AMTR_s00072p00181970"/>
</dbReference>
<organism evidence="2 3">
    <name type="scientific">Amborella trichopoda</name>
    <dbReference type="NCBI Taxonomy" id="13333"/>
    <lineage>
        <taxon>Eukaryota</taxon>
        <taxon>Viridiplantae</taxon>
        <taxon>Streptophyta</taxon>
        <taxon>Embryophyta</taxon>
        <taxon>Tracheophyta</taxon>
        <taxon>Spermatophyta</taxon>
        <taxon>Magnoliopsida</taxon>
        <taxon>Amborellales</taxon>
        <taxon>Amborellaceae</taxon>
        <taxon>Amborella</taxon>
    </lineage>
</organism>
<evidence type="ECO:0000313" key="2">
    <source>
        <dbReference type="EMBL" id="ERM98498.1"/>
    </source>
</evidence>
<protein>
    <submittedName>
        <fullName evidence="2">Uncharacterized protein</fullName>
    </submittedName>
</protein>
<feature type="compositionally biased region" description="Basic and acidic residues" evidence="1">
    <location>
        <begin position="63"/>
        <end position="84"/>
    </location>
</feature>
<evidence type="ECO:0000313" key="3">
    <source>
        <dbReference type="Proteomes" id="UP000017836"/>
    </source>
</evidence>